<dbReference type="AlphaFoldDB" id="A0A4P9WJY4"/>
<reference evidence="3" key="1">
    <citation type="journal article" date="2018" name="Nat. Microbiol.">
        <title>Leveraging single-cell genomics to expand the fungal tree of life.</title>
        <authorList>
            <person name="Ahrendt S.R."/>
            <person name="Quandt C.A."/>
            <person name="Ciobanu D."/>
            <person name="Clum A."/>
            <person name="Salamov A."/>
            <person name="Andreopoulos B."/>
            <person name="Cheng J.F."/>
            <person name="Woyke T."/>
            <person name="Pelin A."/>
            <person name="Henrissat B."/>
            <person name="Reynolds N.K."/>
            <person name="Benny G.L."/>
            <person name="Smith M.E."/>
            <person name="James T.Y."/>
            <person name="Grigoriev I.V."/>
        </authorList>
    </citation>
    <scope>NUCLEOTIDE SEQUENCE [LARGE SCALE GENOMIC DNA]</scope>
</reference>
<feature type="region of interest" description="Disordered" evidence="1">
    <location>
        <begin position="315"/>
        <end position="334"/>
    </location>
</feature>
<feature type="compositionally biased region" description="Basic and acidic residues" evidence="1">
    <location>
        <begin position="321"/>
        <end position="334"/>
    </location>
</feature>
<proteinExistence type="predicted"/>
<evidence type="ECO:0000313" key="3">
    <source>
        <dbReference type="Proteomes" id="UP000269721"/>
    </source>
</evidence>
<feature type="compositionally biased region" description="Basic and acidic residues" evidence="1">
    <location>
        <begin position="375"/>
        <end position="386"/>
    </location>
</feature>
<evidence type="ECO:0000256" key="1">
    <source>
        <dbReference type="SAM" id="MobiDB-lite"/>
    </source>
</evidence>
<feature type="region of interest" description="Disordered" evidence="1">
    <location>
        <begin position="90"/>
        <end position="121"/>
    </location>
</feature>
<keyword evidence="3" id="KW-1185">Reference proteome</keyword>
<dbReference type="EMBL" id="KZ994878">
    <property type="protein sequence ID" value="RKO91848.1"/>
    <property type="molecule type" value="Genomic_DNA"/>
</dbReference>
<feature type="region of interest" description="Disordered" evidence="1">
    <location>
        <begin position="345"/>
        <end position="422"/>
    </location>
</feature>
<dbReference type="Proteomes" id="UP000269721">
    <property type="component" value="Unassembled WGS sequence"/>
</dbReference>
<feature type="compositionally biased region" description="Polar residues" evidence="1">
    <location>
        <begin position="345"/>
        <end position="357"/>
    </location>
</feature>
<sequence length="456" mass="51060">MASQNVRFPSKEEEVQQKELLTGCCSFHFDEPRSVTLNADYESKLGNGHMIIVLYKMGNSKLEIYKIGVEAKDAVEAVVDSLPTQVKGRIATSTSSLEHPASLSRKSSNRTNTQPTHHKDITRASTICEEVQDWQQRGHPIARVAVPLGQQLTANSELDGLCKPYVASKLGRLLKTYPLHALFQRYKTKVEMQKSNFDNNRGYSTRPTGWNNKDEVKTHMQIQLESISSATRDCKNTHTIVTDRLMNYMEDNPAISENGQVSQFLEYLSAYEVSFENSMTMLQASILSFSQASRNIGIGAAKVRESLQRCEEALLEEEAEPEQRTSRNREHSLDKSVMQTLLRARQQTSVKTIQSKSQAKKGKATAPWVSPKPQQEAEKQTEKGHDITTISPQVYTPVSQTPQGKKLRPSRAEDGLNKSTKASATVVESYGFTDSDFLKLPEGQDPLMAFLKAARK</sequence>
<feature type="compositionally biased region" description="Polar residues" evidence="1">
    <location>
        <begin position="104"/>
        <end position="115"/>
    </location>
</feature>
<evidence type="ECO:0000313" key="2">
    <source>
        <dbReference type="EMBL" id="RKO91848.1"/>
    </source>
</evidence>
<gene>
    <name evidence="2" type="ORF">BDK51DRAFT_28524</name>
</gene>
<protein>
    <submittedName>
        <fullName evidence="2">Uncharacterized protein</fullName>
    </submittedName>
</protein>
<name>A0A4P9WJY4_9FUNG</name>
<accession>A0A4P9WJY4</accession>
<feature type="compositionally biased region" description="Polar residues" evidence="1">
    <location>
        <begin position="388"/>
        <end position="403"/>
    </location>
</feature>
<organism evidence="2 3">
    <name type="scientific">Blyttiomyces helicus</name>
    <dbReference type="NCBI Taxonomy" id="388810"/>
    <lineage>
        <taxon>Eukaryota</taxon>
        <taxon>Fungi</taxon>
        <taxon>Fungi incertae sedis</taxon>
        <taxon>Chytridiomycota</taxon>
        <taxon>Chytridiomycota incertae sedis</taxon>
        <taxon>Chytridiomycetes</taxon>
        <taxon>Chytridiomycetes incertae sedis</taxon>
        <taxon>Blyttiomyces</taxon>
    </lineage>
</organism>